<feature type="chain" id="PRO_5045274645" evidence="1">
    <location>
        <begin position="23"/>
        <end position="140"/>
    </location>
</feature>
<reference evidence="3" key="1">
    <citation type="journal article" date="2019" name="Int. J. Syst. Evol. Microbiol.">
        <title>The Global Catalogue of Microorganisms (GCM) 10K type strain sequencing project: providing services to taxonomists for standard genome sequencing and annotation.</title>
        <authorList>
            <consortium name="The Broad Institute Genomics Platform"/>
            <consortium name="The Broad Institute Genome Sequencing Center for Infectious Disease"/>
            <person name="Wu L."/>
            <person name="Ma J."/>
        </authorList>
    </citation>
    <scope>NUCLEOTIDE SEQUENCE [LARGE SCALE GENOMIC DNA]</scope>
    <source>
        <strain evidence="3">JCM 17633</strain>
    </source>
</reference>
<organism evidence="2 3">
    <name type="scientific">Winogradskyella damuponensis</name>
    <dbReference type="NCBI Taxonomy" id="943939"/>
    <lineage>
        <taxon>Bacteria</taxon>
        <taxon>Pseudomonadati</taxon>
        <taxon>Bacteroidota</taxon>
        <taxon>Flavobacteriia</taxon>
        <taxon>Flavobacteriales</taxon>
        <taxon>Flavobacteriaceae</taxon>
        <taxon>Winogradskyella</taxon>
    </lineage>
</organism>
<proteinExistence type="predicted"/>
<evidence type="ECO:0000256" key="1">
    <source>
        <dbReference type="SAM" id="SignalP"/>
    </source>
</evidence>
<feature type="signal peptide" evidence="1">
    <location>
        <begin position="1"/>
        <end position="22"/>
    </location>
</feature>
<dbReference type="EMBL" id="BAABCB010000015">
    <property type="protein sequence ID" value="GAA4242496.1"/>
    <property type="molecule type" value="Genomic_DNA"/>
</dbReference>
<dbReference type="Proteomes" id="UP001501682">
    <property type="component" value="Unassembled WGS sequence"/>
</dbReference>
<gene>
    <name evidence="2" type="ORF">GCM10022292_12970</name>
</gene>
<protein>
    <submittedName>
        <fullName evidence="2">DUF2141 domain-containing protein</fullName>
    </submittedName>
</protein>
<dbReference type="RefSeq" id="WP_334467190.1">
    <property type="nucleotide sequence ID" value="NZ_BAABCB010000015.1"/>
</dbReference>
<comment type="caution">
    <text evidence="2">The sequence shown here is derived from an EMBL/GenBank/DDBJ whole genome shotgun (WGS) entry which is preliminary data.</text>
</comment>
<dbReference type="InterPro" id="IPR018673">
    <property type="entry name" value="DUF2141"/>
</dbReference>
<name>A0ABP8CRC5_9FLAO</name>
<keyword evidence="3" id="KW-1185">Reference proteome</keyword>
<accession>A0ABP8CRC5</accession>
<sequence length="140" mass="15578">MNILVKIIVILLLNVLSYQLQDQDNYSVTVTVTNANNDKGKMFVALYNSENGFLETSYKGAMSKIEDKTCTVTFEGMPKGTYAVSVFHDENDNGKLDTNFLGIPKEDYGCSNNATGFMGPPKWADAKFELKNDKTLTIKL</sequence>
<evidence type="ECO:0000313" key="3">
    <source>
        <dbReference type="Proteomes" id="UP001501682"/>
    </source>
</evidence>
<keyword evidence="1" id="KW-0732">Signal</keyword>
<dbReference type="Pfam" id="PF09912">
    <property type="entry name" value="DUF2141"/>
    <property type="match status" value="1"/>
</dbReference>
<evidence type="ECO:0000313" key="2">
    <source>
        <dbReference type="EMBL" id="GAA4242496.1"/>
    </source>
</evidence>